<keyword evidence="3" id="KW-1185">Reference proteome</keyword>
<sequence>MELRYKSGVQFSPTYESEDPDMYTIKLHYEGWWVFEPEMNYDGTLQGEEGLVDVDVIEKDDESDDTSEECESFHDSDYSLEEDDMIFD</sequence>
<reference evidence="2" key="1">
    <citation type="submission" date="2023-12" db="EMBL/GenBank/DDBJ databases">
        <title>Genome assembly of Anisodus tanguticus.</title>
        <authorList>
            <person name="Wang Y.-J."/>
        </authorList>
    </citation>
    <scope>NUCLEOTIDE SEQUENCE</scope>
    <source>
        <strain evidence="2">KB-2021</strain>
        <tissue evidence="2">Leaf</tissue>
    </source>
</reference>
<feature type="compositionally biased region" description="Acidic residues" evidence="1">
    <location>
        <begin position="60"/>
        <end position="70"/>
    </location>
</feature>
<accession>A0AAE1S1U6</accession>
<organism evidence="2 3">
    <name type="scientific">Anisodus tanguticus</name>
    <dbReference type="NCBI Taxonomy" id="243964"/>
    <lineage>
        <taxon>Eukaryota</taxon>
        <taxon>Viridiplantae</taxon>
        <taxon>Streptophyta</taxon>
        <taxon>Embryophyta</taxon>
        <taxon>Tracheophyta</taxon>
        <taxon>Spermatophyta</taxon>
        <taxon>Magnoliopsida</taxon>
        <taxon>eudicotyledons</taxon>
        <taxon>Gunneridae</taxon>
        <taxon>Pentapetalae</taxon>
        <taxon>asterids</taxon>
        <taxon>lamiids</taxon>
        <taxon>Solanales</taxon>
        <taxon>Solanaceae</taxon>
        <taxon>Solanoideae</taxon>
        <taxon>Hyoscyameae</taxon>
        <taxon>Anisodus</taxon>
    </lineage>
</organism>
<gene>
    <name evidence="2" type="ORF">RND71_020276</name>
</gene>
<feature type="compositionally biased region" description="Acidic residues" evidence="1">
    <location>
        <begin position="78"/>
        <end position="88"/>
    </location>
</feature>
<feature type="region of interest" description="Disordered" evidence="1">
    <location>
        <begin position="60"/>
        <end position="88"/>
    </location>
</feature>
<protein>
    <submittedName>
        <fullName evidence="2">Uncharacterized protein</fullName>
    </submittedName>
</protein>
<dbReference type="EMBL" id="JAVYJV010000010">
    <property type="protein sequence ID" value="KAK4361324.1"/>
    <property type="molecule type" value="Genomic_DNA"/>
</dbReference>
<evidence type="ECO:0000256" key="1">
    <source>
        <dbReference type="SAM" id="MobiDB-lite"/>
    </source>
</evidence>
<name>A0AAE1S1U6_9SOLA</name>
<dbReference type="AlphaFoldDB" id="A0AAE1S1U6"/>
<dbReference type="Proteomes" id="UP001291623">
    <property type="component" value="Unassembled WGS sequence"/>
</dbReference>
<evidence type="ECO:0000313" key="2">
    <source>
        <dbReference type="EMBL" id="KAK4361324.1"/>
    </source>
</evidence>
<evidence type="ECO:0000313" key="3">
    <source>
        <dbReference type="Proteomes" id="UP001291623"/>
    </source>
</evidence>
<proteinExistence type="predicted"/>
<comment type="caution">
    <text evidence="2">The sequence shown here is derived from an EMBL/GenBank/DDBJ whole genome shotgun (WGS) entry which is preliminary data.</text>
</comment>